<comment type="caution">
    <text evidence="1">The sequence shown here is derived from an EMBL/GenBank/DDBJ whole genome shotgun (WGS) entry which is preliminary data.</text>
</comment>
<name>A0AAV4UPT6_CAEEX</name>
<dbReference type="AlphaFoldDB" id="A0AAV4UPT6"/>
<gene>
    <name evidence="1" type="ORF">CEXT_407191</name>
</gene>
<evidence type="ECO:0000313" key="1">
    <source>
        <dbReference type="EMBL" id="GIY59744.1"/>
    </source>
</evidence>
<sequence>MPLYHLLQTSLMCRISDLVLQSKHNYGGLCNRLVMHMIGKGGNRIAIIRFSFLGFSAERDATFISFADFHYLSVSVFRVKRPRSQLTTSRNFGM</sequence>
<proteinExistence type="predicted"/>
<keyword evidence="2" id="KW-1185">Reference proteome</keyword>
<accession>A0AAV4UPT6</accession>
<reference evidence="1 2" key="1">
    <citation type="submission" date="2021-06" db="EMBL/GenBank/DDBJ databases">
        <title>Caerostris extrusa draft genome.</title>
        <authorList>
            <person name="Kono N."/>
            <person name="Arakawa K."/>
        </authorList>
    </citation>
    <scope>NUCLEOTIDE SEQUENCE [LARGE SCALE GENOMIC DNA]</scope>
</reference>
<protein>
    <submittedName>
        <fullName evidence="1">Uncharacterized protein</fullName>
    </submittedName>
</protein>
<organism evidence="1 2">
    <name type="scientific">Caerostris extrusa</name>
    <name type="common">Bark spider</name>
    <name type="synonym">Caerostris bankana</name>
    <dbReference type="NCBI Taxonomy" id="172846"/>
    <lineage>
        <taxon>Eukaryota</taxon>
        <taxon>Metazoa</taxon>
        <taxon>Ecdysozoa</taxon>
        <taxon>Arthropoda</taxon>
        <taxon>Chelicerata</taxon>
        <taxon>Arachnida</taxon>
        <taxon>Araneae</taxon>
        <taxon>Araneomorphae</taxon>
        <taxon>Entelegynae</taxon>
        <taxon>Araneoidea</taxon>
        <taxon>Araneidae</taxon>
        <taxon>Caerostris</taxon>
    </lineage>
</organism>
<dbReference type="Proteomes" id="UP001054945">
    <property type="component" value="Unassembled WGS sequence"/>
</dbReference>
<dbReference type="EMBL" id="BPLR01013240">
    <property type="protein sequence ID" value="GIY59744.1"/>
    <property type="molecule type" value="Genomic_DNA"/>
</dbReference>
<evidence type="ECO:0000313" key="2">
    <source>
        <dbReference type="Proteomes" id="UP001054945"/>
    </source>
</evidence>